<dbReference type="InterPro" id="IPR009836">
    <property type="entry name" value="GRDP-like"/>
</dbReference>
<dbReference type="GeneID" id="30017610"/>
<dbReference type="OrthoDB" id="2684236at2759"/>
<dbReference type="PANTHER" id="PTHR34365">
    <property type="entry name" value="ENOLASE (DUF1399)"/>
    <property type="match status" value="1"/>
</dbReference>
<dbReference type="EMBL" id="AZHB01000002">
    <property type="protein sequence ID" value="OAA72245.1"/>
    <property type="molecule type" value="Genomic_DNA"/>
</dbReference>
<dbReference type="Proteomes" id="UP000076744">
    <property type="component" value="Unassembled WGS sequence"/>
</dbReference>
<evidence type="ECO:0000313" key="2">
    <source>
        <dbReference type="Proteomes" id="UP000076744"/>
    </source>
</evidence>
<gene>
    <name evidence="1" type="ORF">ISF_01318</name>
</gene>
<name>A0A168D738_CORFA</name>
<proteinExistence type="predicted"/>
<evidence type="ECO:0000313" key="1">
    <source>
        <dbReference type="EMBL" id="OAA72245.1"/>
    </source>
</evidence>
<accession>A0A168D738</accession>
<reference evidence="1 2" key="1">
    <citation type="journal article" date="2016" name="Genome Biol. Evol.">
        <title>Divergent and convergent evolution of fungal pathogenicity.</title>
        <authorList>
            <person name="Shang Y."/>
            <person name="Xiao G."/>
            <person name="Zheng P."/>
            <person name="Cen K."/>
            <person name="Zhan S."/>
            <person name="Wang C."/>
        </authorList>
    </citation>
    <scope>NUCLEOTIDE SEQUENCE [LARGE SCALE GENOMIC DNA]</scope>
    <source>
        <strain evidence="1 2">ARSEF 2679</strain>
    </source>
</reference>
<organism evidence="1 2">
    <name type="scientific">Cordyceps fumosorosea (strain ARSEF 2679)</name>
    <name type="common">Isaria fumosorosea</name>
    <dbReference type="NCBI Taxonomy" id="1081104"/>
    <lineage>
        <taxon>Eukaryota</taxon>
        <taxon>Fungi</taxon>
        <taxon>Dikarya</taxon>
        <taxon>Ascomycota</taxon>
        <taxon>Pezizomycotina</taxon>
        <taxon>Sordariomycetes</taxon>
        <taxon>Hypocreomycetidae</taxon>
        <taxon>Hypocreales</taxon>
        <taxon>Cordycipitaceae</taxon>
        <taxon>Cordyceps</taxon>
    </lineage>
</organism>
<keyword evidence="2" id="KW-1185">Reference proteome</keyword>
<dbReference type="RefSeq" id="XP_018707691.1">
    <property type="nucleotide sequence ID" value="XM_018844925.1"/>
</dbReference>
<protein>
    <submittedName>
        <fullName evidence="1">Uncharacterized protein</fullName>
    </submittedName>
</protein>
<dbReference type="PANTHER" id="PTHR34365:SF7">
    <property type="entry name" value="GLYCINE-RICH DOMAIN-CONTAINING PROTEIN 1"/>
    <property type="match status" value="1"/>
</dbReference>
<dbReference type="STRING" id="1081104.A0A168D738"/>
<dbReference type="AlphaFoldDB" id="A0A168D738"/>
<sequence>MERIKQLIKDVVNDSLAVRRIDDPVSENDHKIHDDAHVSTWKTMSRYWENCSPFALNLCGAVMRQGVFVDKLVHLDWLHSPEMQSITKALIEKYRRFLAIMERNPGIMVVPTLDVDLAWHTHTSCGRSPSAPAGYCEGRSLRPKCTDFLGSFRGSGAAKLCPGDSSAHISAHSAVRLTNIIFKTTNAARRIRHLQKREEEFQKARKRGAKEGHQLPSKDEYCSSWGYQYHVHGPWMPPNRYTDGMYCSGDPCSVAAGANCVTNTCGSGVAAGACGLGGGGCVGGGGDAAGGGGGGYAGGGGGGCAGGGD</sequence>
<comment type="caution">
    <text evidence="1">The sequence shown here is derived from an EMBL/GenBank/DDBJ whole genome shotgun (WGS) entry which is preliminary data.</text>
</comment>
<dbReference type="Pfam" id="PF07173">
    <property type="entry name" value="GRDP-like"/>
    <property type="match status" value="1"/>
</dbReference>